<dbReference type="FunFam" id="3.40.640.10:FF:000027">
    <property type="entry name" value="Serine--pyruvate aminotransferase, mitochondrial"/>
    <property type="match status" value="1"/>
</dbReference>
<dbReference type="OMA" id="YEWDTPA"/>
<dbReference type="SUPFAM" id="SSF53383">
    <property type="entry name" value="PLP-dependent transferases"/>
    <property type="match status" value="1"/>
</dbReference>
<dbReference type="GO" id="GO:0004760">
    <property type="term" value="F:L-serine-pyruvate transaminase activity"/>
    <property type="evidence" value="ECO:0007669"/>
    <property type="project" value="TreeGrafter"/>
</dbReference>
<dbReference type="InterPro" id="IPR024169">
    <property type="entry name" value="SP_NH2Trfase/AEP_transaminase"/>
</dbReference>
<dbReference type="InterPro" id="IPR015421">
    <property type="entry name" value="PyrdxlP-dep_Trfase_major"/>
</dbReference>
<dbReference type="Pfam" id="PF00266">
    <property type="entry name" value="Aminotran_5"/>
    <property type="match status" value="1"/>
</dbReference>
<dbReference type="EMBL" id="DUJS01000002">
    <property type="protein sequence ID" value="HII70142.1"/>
    <property type="molecule type" value="Genomic_DNA"/>
</dbReference>
<comment type="similarity">
    <text evidence="2">Belongs to the class-V pyridoxal-phosphate-dependent aminotransferase family.</text>
</comment>
<keyword evidence="4 7" id="KW-0808">Transferase</keyword>
<organism evidence="7 8">
    <name type="scientific">Methanopyrus kandleri</name>
    <dbReference type="NCBI Taxonomy" id="2320"/>
    <lineage>
        <taxon>Archaea</taxon>
        <taxon>Methanobacteriati</taxon>
        <taxon>Methanobacteriota</taxon>
        <taxon>Methanomada group</taxon>
        <taxon>Methanopyri</taxon>
        <taxon>Methanopyrales</taxon>
        <taxon>Methanopyraceae</taxon>
        <taxon>Methanopyrus</taxon>
    </lineage>
</organism>
<dbReference type="Gene3D" id="3.40.640.10">
    <property type="entry name" value="Type I PLP-dependent aspartate aminotransferase-like (Major domain)"/>
    <property type="match status" value="1"/>
</dbReference>
<dbReference type="GO" id="GO:0019265">
    <property type="term" value="P:glycine biosynthetic process, by transamination of glyoxylate"/>
    <property type="evidence" value="ECO:0007669"/>
    <property type="project" value="TreeGrafter"/>
</dbReference>
<dbReference type="CDD" id="cd06451">
    <property type="entry name" value="AGAT_like"/>
    <property type="match status" value="1"/>
</dbReference>
<dbReference type="InterPro" id="IPR015422">
    <property type="entry name" value="PyrdxlP-dep_Trfase_small"/>
</dbReference>
<dbReference type="GO" id="GO:0008453">
    <property type="term" value="F:alanine-glyoxylate transaminase activity"/>
    <property type="evidence" value="ECO:0007669"/>
    <property type="project" value="TreeGrafter"/>
</dbReference>
<evidence type="ECO:0000256" key="5">
    <source>
        <dbReference type="ARBA" id="ARBA00022898"/>
    </source>
</evidence>
<comment type="caution">
    <text evidence="7">The sequence shown here is derived from an EMBL/GenBank/DDBJ whole genome shotgun (WGS) entry which is preliminary data.</text>
</comment>
<feature type="domain" description="Aminotransferase class V" evidence="6">
    <location>
        <begin position="25"/>
        <end position="327"/>
    </location>
</feature>
<comment type="cofactor">
    <cofactor evidence="1">
        <name>pyridoxal 5'-phosphate</name>
        <dbReference type="ChEBI" id="CHEBI:597326"/>
    </cofactor>
</comment>
<dbReference type="AlphaFoldDB" id="A0A832T6A4"/>
<dbReference type="Proteomes" id="UP000619545">
    <property type="component" value="Unassembled WGS sequence"/>
</dbReference>
<dbReference type="InterPro" id="IPR015424">
    <property type="entry name" value="PyrdxlP-dep_Trfase"/>
</dbReference>
<evidence type="ECO:0000313" key="8">
    <source>
        <dbReference type="Proteomes" id="UP000619545"/>
    </source>
</evidence>
<sequence>MEKLVLLPGPVMVHEDVLLRSAKQVMNHRSEEFEEILTECVELSKYLFQTDGNVAIITGSGTAAMEAAIYSLLEPGEEVVAVVNGKFGERFADIAERRGAEVRRVEFEWGKVADPERVEEALADSDAEVVTLVHNETSTTVLNPAEEIARICREYDALFVVDAISSLGGVEFRMDDWGVDVCVTGSQKVLGCPPGLALVAVNDRALEVMEEKDAGSYYLDIPKYLEYLEKDPKQTPYTPAVNAFYALHEALKRLKEEGLEARWERYRLMQRIVREGIRALGLELFVEDDEIASPTVTGVTYPEGVDDREFRGEILRDRYDVVVAGGQDHLAGEIFRIGHMGEVRIRDMITAVTCIGLGMRELGVDVDVGAAAEAMADVLSEVS</sequence>
<evidence type="ECO:0000256" key="2">
    <source>
        <dbReference type="ARBA" id="ARBA00009236"/>
    </source>
</evidence>
<keyword evidence="5" id="KW-0663">Pyridoxal phosphate</keyword>
<accession>A0A832T6A4</accession>
<dbReference type="PIRSF" id="PIRSF000524">
    <property type="entry name" value="SPT"/>
    <property type="match status" value="1"/>
</dbReference>
<evidence type="ECO:0000256" key="4">
    <source>
        <dbReference type="ARBA" id="ARBA00022679"/>
    </source>
</evidence>
<reference evidence="7" key="1">
    <citation type="journal article" date="2020" name="bioRxiv">
        <title>A rank-normalized archaeal taxonomy based on genome phylogeny resolves widespread incomplete and uneven classifications.</title>
        <authorList>
            <person name="Rinke C."/>
            <person name="Chuvochina M."/>
            <person name="Mussig A.J."/>
            <person name="Chaumeil P.-A."/>
            <person name="Waite D.W."/>
            <person name="Whitman W.B."/>
            <person name="Parks D.H."/>
            <person name="Hugenholtz P."/>
        </authorList>
    </citation>
    <scope>NUCLEOTIDE SEQUENCE</scope>
    <source>
        <strain evidence="7">UBA8853</strain>
    </source>
</reference>
<keyword evidence="3 7" id="KW-0032">Aminotransferase</keyword>
<dbReference type="InterPro" id="IPR000192">
    <property type="entry name" value="Aminotrans_V_dom"/>
</dbReference>
<name>A0A832T6A4_9EURY</name>
<proteinExistence type="inferred from homology"/>
<gene>
    <name evidence="7" type="ORF">HA336_02770</name>
</gene>
<dbReference type="GeneID" id="1476734"/>
<evidence type="ECO:0000256" key="1">
    <source>
        <dbReference type="ARBA" id="ARBA00001933"/>
    </source>
</evidence>
<evidence type="ECO:0000313" key="7">
    <source>
        <dbReference type="EMBL" id="HII70142.1"/>
    </source>
</evidence>
<dbReference type="RefSeq" id="WP_011019003.1">
    <property type="nucleotide sequence ID" value="NZ_DUJS01000002.1"/>
</dbReference>
<evidence type="ECO:0000259" key="6">
    <source>
        <dbReference type="Pfam" id="PF00266"/>
    </source>
</evidence>
<dbReference type="PANTHER" id="PTHR21152">
    <property type="entry name" value="AMINOTRANSFERASE CLASS V"/>
    <property type="match status" value="1"/>
</dbReference>
<dbReference type="Gene3D" id="3.90.1150.10">
    <property type="entry name" value="Aspartate Aminotransferase, domain 1"/>
    <property type="match status" value="1"/>
</dbReference>
<evidence type="ECO:0000256" key="3">
    <source>
        <dbReference type="ARBA" id="ARBA00022576"/>
    </source>
</evidence>
<protein>
    <submittedName>
        <fullName evidence="7">Alanine--glyoxylate aminotransferase family protein</fullName>
    </submittedName>
</protein>
<dbReference type="PANTHER" id="PTHR21152:SF24">
    <property type="entry name" value="ALANINE--GLYOXYLATE AMINOTRANSFERASE 1"/>
    <property type="match status" value="1"/>
</dbReference>